<dbReference type="InterPro" id="IPR036915">
    <property type="entry name" value="Cyclin-like_sf"/>
</dbReference>
<dbReference type="InterPro" id="IPR013763">
    <property type="entry name" value="Cyclin-like_dom"/>
</dbReference>
<comment type="caution">
    <text evidence="3">The sequence shown here is derived from an EMBL/GenBank/DDBJ whole genome shotgun (WGS) entry which is preliminary data.</text>
</comment>
<name>A0A8J4D6V2_9CHLO</name>
<keyword evidence="4" id="KW-1185">Reference proteome</keyword>
<comment type="similarity">
    <text evidence="1">Belongs to the cyclin family.</text>
</comment>
<dbReference type="InterPro" id="IPR006671">
    <property type="entry name" value="Cyclin_N"/>
</dbReference>
<sequence length="174" mass="19200">MTWPASSSPVPWSMIIVIDPIQNLSRAAASGIEQQPAAGPQQQVQQQEQPAAWQQQQQHLRPSPRSNQSRVVNWMREVAEAVVFPNSALADAVTLFDHFMATTEVAPPETLLQLLALASMSLAFKQNNAAADESVSPTMWLSLAVDEDGNSLYEAWDLERMEELLLCSRPQSST</sequence>
<feature type="region of interest" description="Disordered" evidence="2">
    <location>
        <begin position="29"/>
        <end position="68"/>
    </location>
</feature>
<evidence type="ECO:0000313" key="3">
    <source>
        <dbReference type="EMBL" id="GIL74423.1"/>
    </source>
</evidence>
<gene>
    <name evidence="3" type="ORF">Vretifemale_4394</name>
</gene>
<feature type="compositionally biased region" description="Low complexity" evidence="2">
    <location>
        <begin position="34"/>
        <end position="58"/>
    </location>
</feature>
<evidence type="ECO:0000256" key="2">
    <source>
        <dbReference type="SAM" id="MobiDB-lite"/>
    </source>
</evidence>
<proteinExistence type="inferred from homology"/>
<dbReference type="SMART" id="SM00385">
    <property type="entry name" value="CYCLIN"/>
    <property type="match status" value="1"/>
</dbReference>
<evidence type="ECO:0000313" key="4">
    <source>
        <dbReference type="Proteomes" id="UP000747110"/>
    </source>
</evidence>
<protein>
    <submittedName>
        <fullName evidence="3">Uncharacterized protein</fullName>
    </submittedName>
</protein>
<evidence type="ECO:0000256" key="1">
    <source>
        <dbReference type="RuleBase" id="RU000383"/>
    </source>
</evidence>
<dbReference type="CDD" id="cd00043">
    <property type="entry name" value="CYCLIN_SF"/>
    <property type="match status" value="1"/>
</dbReference>
<dbReference type="OrthoDB" id="2013528at2759"/>
<dbReference type="Pfam" id="PF00134">
    <property type="entry name" value="Cyclin_N"/>
    <property type="match status" value="1"/>
</dbReference>
<keyword evidence="1" id="KW-0195">Cyclin</keyword>
<dbReference type="AlphaFoldDB" id="A0A8J4D6V2"/>
<dbReference type="EMBL" id="BNCP01000006">
    <property type="protein sequence ID" value="GIL74423.1"/>
    <property type="molecule type" value="Genomic_DNA"/>
</dbReference>
<accession>A0A8J4D6V2</accession>
<dbReference type="Gene3D" id="1.10.472.10">
    <property type="entry name" value="Cyclin-like"/>
    <property type="match status" value="1"/>
</dbReference>
<organism evidence="3 4">
    <name type="scientific">Volvox reticuliferus</name>
    <dbReference type="NCBI Taxonomy" id="1737510"/>
    <lineage>
        <taxon>Eukaryota</taxon>
        <taxon>Viridiplantae</taxon>
        <taxon>Chlorophyta</taxon>
        <taxon>core chlorophytes</taxon>
        <taxon>Chlorophyceae</taxon>
        <taxon>CS clade</taxon>
        <taxon>Chlamydomonadales</taxon>
        <taxon>Volvocaceae</taxon>
        <taxon>Volvox</taxon>
    </lineage>
</organism>
<dbReference type="Proteomes" id="UP000747110">
    <property type="component" value="Unassembled WGS sequence"/>
</dbReference>
<reference evidence="3" key="1">
    <citation type="journal article" date="2021" name="Proc. Natl. Acad. Sci. U.S.A.">
        <title>Three genomes in the algal genus Volvox reveal the fate of a haploid sex-determining region after a transition to homothallism.</title>
        <authorList>
            <person name="Yamamoto K."/>
            <person name="Hamaji T."/>
            <person name="Kawai-Toyooka H."/>
            <person name="Matsuzaki R."/>
            <person name="Takahashi F."/>
            <person name="Nishimura Y."/>
            <person name="Kawachi M."/>
            <person name="Noguchi H."/>
            <person name="Minakuchi Y."/>
            <person name="Umen J.G."/>
            <person name="Toyoda A."/>
            <person name="Nozaki H."/>
        </authorList>
    </citation>
    <scope>NUCLEOTIDE SEQUENCE</scope>
    <source>
        <strain evidence="3">NIES-3786</strain>
    </source>
</reference>
<dbReference type="SUPFAM" id="SSF47954">
    <property type="entry name" value="Cyclin-like"/>
    <property type="match status" value="1"/>
</dbReference>